<protein>
    <submittedName>
        <fullName evidence="4">Uncharacterized protein</fullName>
    </submittedName>
</protein>
<dbReference type="AlphaFoldDB" id="A0ABD3N547"/>
<dbReference type="InterPro" id="IPR009637">
    <property type="entry name" value="GPR107/GPR108-like"/>
</dbReference>
<evidence type="ECO:0000256" key="1">
    <source>
        <dbReference type="SAM" id="MobiDB-lite"/>
    </source>
</evidence>
<dbReference type="PANTHER" id="PTHR21229:SF78">
    <property type="entry name" value="INTIMAL THICKNESS RELATED RECEPTOR IRP DOMAIN-CONTAINING PROTEIN"/>
    <property type="match status" value="1"/>
</dbReference>
<feature type="compositionally biased region" description="Acidic residues" evidence="1">
    <location>
        <begin position="87"/>
        <end position="103"/>
    </location>
</feature>
<feature type="signal peptide" evidence="3">
    <location>
        <begin position="1"/>
        <end position="17"/>
    </location>
</feature>
<feature type="transmembrane region" description="Helical" evidence="2">
    <location>
        <begin position="573"/>
        <end position="592"/>
    </location>
</feature>
<dbReference type="Proteomes" id="UP001530400">
    <property type="component" value="Unassembled WGS sequence"/>
</dbReference>
<feature type="transmembrane region" description="Helical" evidence="2">
    <location>
        <begin position="449"/>
        <end position="474"/>
    </location>
</feature>
<dbReference type="PANTHER" id="PTHR21229">
    <property type="entry name" value="LUNG SEVEN TRANSMEMBRANE RECEPTOR"/>
    <property type="match status" value="1"/>
</dbReference>
<proteinExistence type="predicted"/>
<keyword evidence="2" id="KW-0812">Transmembrane</keyword>
<feature type="transmembrane region" description="Helical" evidence="2">
    <location>
        <begin position="495"/>
        <end position="513"/>
    </location>
</feature>
<organism evidence="4 5">
    <name type="scientific">Cyclotella atomus</name>
    <dbReference type="NCBI Taxonomy" id="382360"/>
    <lineage>
        <taxon>Eukaryota</taxon>
        <taxon>Sar</taxon>
        <taxon>Stramenopiles</taxon>
        <taxon>Ochrophyta</taxon>
        <taxon>Bacillariophyta</taxon>
        <taxon>Coscinodiscophyceae</taxon>
        <taxon>Thalassiosirophycidae</taxon>
        <taxon>Stephanodiscales</taxon>
        <taxon>Stephanodiscaceae</taxon>
        <taxon>Cyclotella</taxon>
    </lineage>
</organism>
<comment type="caution">
    <text evidence="4">The sequence shown here is derived from an EMBL/GenBank/DDBJ whole genome shotgun (WGS) entry which is preliminary data.</text>
</comment>
<evidence type="ECO:0000256" key="2">
    <source>
        <dbReference type="SAM" id="Phobius"/>
    </source>
</evidence>
<feature type="transmembrane region" description="Helical" evidence="2">
    <location>
        <begin position="409"/>
        <end position="429"/>
    </location>
</feature>
<reference evidence="4 5" key="1">
    <citation type="submission" date="2024-10" db="EMBL/GenBank/DDBJ databases">
        <title>Updated reference genomes for cyclostephanoid diatoms.</title>
        <authorList>
            <person name="Roberts W.R."/>
            <person name="Alverson A.J."/>
        </authorList>
    </citation>
    <scope>NUCLEOTIDE SEQUENCE [LARGE SCALE GENOMIC DNA]</scope>
    <source>
        <strain evidence="4 5">AJA010-31</strain>
    </source>
</reference>
<keyword evidence="3" id="KW-0732">Signal</keyword>
<feature type="chain" id="PRO_5044796523" evidence="3">
    <location>
        <begin position="18"/>
        <end position="667"/>
    </location>
</feature>
<evidence type="ECO:0000313" key="5">
    <source>
        <dbReference type="Proteomes" id="UP001530400"/>
    </source>
</evidence>
<feature type="region of interest" description="Disordered" evidence="1">
    <location>
        <begin position="85"/>
        <end position="181"/>
    </location>
</feature>
<feature type="compositionally biased region" description="Basic and acidic residues" evidence="1">
    <location>
        <begin position="122"/>
        <end position="136"/>
    </location>
</feature>
<feature type="transmembrane region" description="Helical" evidence="2">
    <location>
        <begin position="519"/>
        <end position="537"/>
    </location>
</feature>
<dbReference type="PROSITE" id="PS51257">
    <property type="entry name" value="PROKAR_LIPOPROTEIN"/>
    <property type="match status" value="1"/>
</dbReference>
<sequence>MRMHPSTILLLLASCTAFKYESKNQWELSAPNTLCASGIPGGLLGPCPQTKDEINNYDAIVMDEHGFVDVTISGLYFTSSSRRLEGVEGETAEVEEAETEEGQPDARNGKLSEETEDLMEVDEIKQLEKEDTKSSDGDSSSSSNEDENDTASPNGAEKKEGGASHGLSDKGTDSASSKARISENARSKLELVSPTKFHIQVYLVSLDIEPSPTQQHGVASDHASDLISHYSFISGNGMCCYEYGQKDSKPDGLPDLAQQCTPMDMRPMVPRLGVNQKISAPVSIAIASKKQEISVSARFRPVGRGRYMVVISNCAATFDDDGKAAPLTAHFNSVAFKFASKFGELPLSMSGIVPFYGVLFALYGVLGFIWLRRSRGVISCPNGRVLKCMKGTNAGSRDQARPLLGLQKAIYSLILLQFAFTSVAFAYYVHLNITVVDIDILYGGTMAALAGITPFSILVGTVHFITFVACQAVVMLATDGTWLIQSSIRPDTKKALYALGLAWACFFATNTLLSRNMRLTVITFLGLTWVAFLVFNIRRSLRHLRSLILGQSNETVVAIGGNLVAKRSMYRKFFAVLAVYPIVFAAGVIWNVESQEDSWAWVGYVLVDVYVFIILLHASITWLPRPLAAMEYAKYTPLDQPKSSSSINDPTVWEEEVNYSFDDLELS</sequence>
<dbReference type="EMBL" id="JALLPJ020001291">
    <property type="protein sequence ID" value="KAL3771228.1"/>
    <property type="molecule type" value="Genomic_DNA"/>
</dbReference>
<name>A0ABD3N547_9STRA</name>
<evidence type="ECO:0000313" key="4">
    <source>
        <dbReference type="EMBL" id="KAL3771228.1"/>
    </source>
</evidence>
<feature type="transmembrane region" description="Helical" evidence="2">
    <location>
        <begin position="353"/>
        <end position="371"/>
    </location>
</feature>
<gene>
    <name evidence="4" type="ORF">ACHAWO_005168</name>
</gene>
<accession>A0ABD3N547</accession>
<feature type="compositionally biased region" description="Basic and acidic residues" evidence="1">
    <location>
        <begin position="156"/>
        <end position="172"/>
    </location>
</feature>
<keyword evidence="2" id="KW-1133">Transmembrane helix</keyword>
<keyword evidence="5" id="KW-1185">Reference proteome</keyword>
<feature type="transmembrane region" description="Helical" evidence="2">
    <location>
        <begin position="598"/>
        <end position="623"/>
    </location>
</feature>
<keyword evidence="2" id="KW-0472">Membrane</keyword>
<evidence type="ECO:0000256" key="3">
    <source>
        <dbReference type="SAM" id="SignalP"/>
    </source>
</evidence>